<accession>A0ABR4TR70</accession>
<evidence type="ECO:0000313" key="1">
    <source>
        <dbReference type="EMBL" id="KEO57650.1"/>
    </source>
</evidence>
<dbReference type="EMBL" id="AUNC01000012">
    <property type="protein sequence ID" value="KEO57650.1"/>
    <property type="molecule type" value="Genomic_DNA"/>
</dbReference>
<gene>
    <name evidence="1" type="ORF">SMB34_02770</name>
</gene>
<comment type="caution">
    <text evidence="1">The sequence shown here is derived from an EMBL/GenBank/DDBJ whole genome shotgun (WGS) entry which is preliminary data.</text>
</comment>
<organism evidence="1 2">
    <name type="scientific">Thalassospira permensis NBRC 106175</name>
    <dbReference type="NCBI Taxonomy" id="1353532"/>
    <lineage>
        <taxon>Bacteria</taxon>
        <taxon>Pseudomonadati</taxon>
        <taxon>Pseudomonadota</taxon>
        <taxon>Alphaproteobacteria</taxon>
        <taxon>Rhodospirillales</taxon>
        <taxon>Thalassospiraceae</taxon>
        <taxon>Thalassospira</taxon>
    </lineage>
</organism>
<proteinExistence type="predicted"/>
<keyword evidence="2" id="KW-1185">Reference proteome</keyword>
<dbReference type="Proteomes" id="UP000027463">
    <property type="component" value="Unassembled WGS sequence"/>
</dbReference>
<sequence length="51" mass="5996">MIADEWENQDFPYVLRRWAIFKDAFCKTLKKVVDTEVWQRILRPVPAGSAG</sequence>
<reference evidence="1 2" key="1">
    <citation type="submission" date="2013-07" db="EMBL/GenBank/DDBJ databases">
        <title>Thalassospira permensis NBRC 106175 Genome Sequencing.</title>
        <authorList>
            <person name="Lai Q."/>
            <person name="Shao Z."/>
        </authorList>
    </citation>
    <scope>NUCLEOTIDE SEQUENCE [LARGE SCALE GENOMIC DNA]</scope>
    <source>
        <strain evidence="1 2">NBRC 106175</strain>
    </source>
</reference>
<name>A0ABR4TR70_9PROT</name>
<evidence type="ECO:0000313" key="2">
    <source>
        <dbReference type="Proteomes" id="UP000027463"/>
    </source>
</evidence>
<protein>
    <submittedName>
        <fullName evidence="1">Uncharacterized protein</fullName>
    </submittedName>
</protein>